<proteinExistence type="inferred from homology"/>
<feature type="transmembrane region" description="Helical" evidence="9">
    <location>
        <begin position="21"/>
        <end position="42"/>
    </location>
</feature>
<dbReference type="InterPro" id="IPR052180">
    <property type="entry name" value="NhaC_Na-H+_Antiporter"/>
</dbReference>
<dbReference type="AlphaFoldDB" id="A0A0U2IWP0"/>
<feature type="transmembrane region" description="Helical" evidence="9">
    <location>
        <begin position="229"/>
        <end position="248"/>
    </location>
</feature>
<evidence type="ECO:0000256" key="5">
    <source>
        <dbReference type="ARBA" id="ARBA00022692"/>
    </source>
</evidence>
<dbReference type="EMBL" id="KT201088">
    <property type="protein sequence ID" value="ALS56146.1"/>
    <property type="molecule type" value="Genomic_DNA"/>
</dbReference>
<evidence type="ECO:0000256" key="4">
    <source>
        <dbReference type="ARBA" id="ARBA00022475"/>
    </source>
</evidence>
<organism evidence="11">
    <name type="scientific">uncultured bacterium EIL11C05</name>
    <dbReference type="NCBI Taxonomy" id="1768199"/>
    <lineage>
        <taxon>Bacteria</taxon>
        <taxon>environmental samples</taxon>
    </lineage>
</organism>
<feature type="transmembrane region" description="Helical" evidence="9">
    <location>
        <begin position="103"/>
        <end position="124"/>
    </location>
</feature>
<feature type="transmembrane region" description="Helical" evidence="9">
    <location>
        <begin position="170"/>
        <end position="189"/>
    </location>
</feature>
<dbReference type="PANTHER" id="PTHR33451">
    <property type="entry name" value="MALATE-2H(+)/NA(+)-LACTATE ANTIPORTER"/>
    <property type="match status" value="1"/>
</dbReference>
<evidence type="ECO:0000256" key="7">
    <source>
        <dbReference type="ARBA" id="ARBA00023136"/>
    </source>
</evidence>
<accession>A0A0U2IWP0</accession>
<feature type="transmembrane region" description="Helical" evidence="9">
    <location>
        <begin position="322"/>
        <end position="340"/>
    </location>
</feature>
<comment type="subcellular location">
    <subcellularLocation>
        <location evidence="1">Cell membrane</location>
        <topology evidence="1">Multi-pass membrane protein</topology>
    </subcellularLocation>
</comment>
<dbReference type="GO" id="GO:0015297">
    <property type="term" value="F:antiporter activity"/>
    <property type="evidence" value="ECO:0007669"/>
    <property type="project" value="UniProtKB-KW"/>
</dbReference>
<feature type="transmembrane region" description="Helical" evidence="9">
    <location>
        <begin position="347"/>
        <end position="370"/>
    </location>
</feature>
<evidence type="ECO:0000256" key="6">
    <source>
        <dbReference type="ARBA" id="ARBA00022989"/>
    </source>
</evidence>
<dbReference type="PANTHER" id="PTHR33451:SF3">
    <property type="entry name" value="MALATE-2H(+)_NA(+)-LACTATE ANTIPORTER"/>
    <property type="match status" value="1"/>
</dbReference>
<reference evidence="11" key="1">
    <citation type="journal article" date="2016" name="ISME J.">
        <title>Functional metagenomic screen reveals new and diverse microbial rhodopsins.</title>
        <authorList>
            <person name="Pushkarev A."/>
            <person name="Beja O."/>
        </authorList>
    </citation>
    <scope>NUCLEOTIDE SEQUENCE</scope>
</reference>
<keyword evidence="3" id="KW-0050">Antiport</keyword>
<name>A0A0U2IWP0_9BACT</name>
<dbReference type="GO" id="GO:0005886">
    <property type="term" value="C:plasma membrane"/>
    <property type="evidence" value="ECO:0007669"/>
    <property type="project" value="UniProtKB-SubCell"/>
</dbReference>
<keyword evidence="6 9" id="KW-1133">Transmembrane helix</keyword>
<evidence type="ECO:0000256" key="1">
    <source>
        <dbReference type="ARBA" id="ARBA00004651"/>
    </source>
</evidence>
<feature type="domain" description="Na+/H+ antiporter NhaC-like C-terminal" evidence="10">
    <location>
        <begin position="71"/>
        <end position="366"/>
    </location>
</feature>
<keyword evidence="2" id="KW-0813">Transport</keyword>
<evidence type="ECO:0000256" key="3">
    <source>
        <dbReference type="ARBA" id="ARBA00022449"/>
    </source>
</evidence>
<sequence length="379" mass="39231">MFSGTIPALVYYGVQLVSPRFMIVTAFLITATMSMTGSSWAAAGTIGVALMGVAAAINAPLAATAGAVVSGAYFGDKLSPLSDQTNICAIAANANLYDHIRNMIFTAGPSFVVALVVYLITGLATDAGHDASTVQPILAEIQSAYQINPGVFLPALIVIVGTFRRKPAALVMALSSVVAIIIGMSLHGFSVQHAVISAINGFDVSMTGLTQTPSESLTSLLSRGGINSMSSTLILIIAAFLLAAAMDVSGGLNKLLDAILSKANSVTGLIAASLASGATMIGLTSHGGVTALIVGGVFQTAYREQNLAPENLSRSLEDSVTILEPLMPWTVSAIFMATTLGVPTLEYLPWAIFCMTGWMFSLLLAAFYPLTGFGLKPLQ</sequence>
<keyword evidence="4" id="KW-1003">Cell membrane</keyword>
<evidence type="ECO:0000256" key="8">
    <source>
        <dbReference type="ARBA" id="ARBA00038435"/>
    </source>
</evidence>
<keyword evidence="7 9" id="KW-0472">Membrane</keyword>
<feature type="transmembrane region" description="Helical" evidence="9">
    <location>
        <begin position="269"/>
        <end position="302"/>
    </location>
</feature>
<evidence type="ECO:0000313" key="11">
    <source>
        <dbReference type="EMBL" id="ALS56146.1"/>
    </source>
</evidence>
<evidence type="ECO:0000259" key="10">
    <source>
        <dbReference type="Pfam" id="PF03553"/>
    </source>
</evidence>
<keyword evidence="5 9" id="KW-0812">Transmembrane</keyword>
<feature type="transmembrane region" description="Helical" evidence="9">
    <location>
        <begin position="48"/>
        <end position="74"/>
    </location>
</feature>
<evidence type="ECO:0000256" key="2">
    <source>
        <dbReference type="ARBA" id="ARBA00022448"/>
    </source>
</evidence>
<dbReference type="InterPro" id="IPR018461">
    <property type="entry name" value="Na/H_Antiport_NhaC-like_C"/>
</dbReference>
<protein>
    <submittedName>
        <fullName evidence="11">Putative Na+:H+ antiporter, NhaC family</fullName>
    </submittedName>
</protein>
<dbReference type="Pfam" id="PF03553">
    <property type="entry name" value="Na_H_antiporter"/>
    <property type="match status" value="1"/>
</dbReference>
<comment type="similarity">
    <text evidence="8">Belongs to the NhaC Na(+)/H(+) (TC 2.A.35) antiporter family.</text>
</comment>
<evidence type="ECO:0000256" key="9">
    <source>
        <dbReference type="SAM" id="Phobius"/>
    </source>
</evidence>
<feature type="transmembrane region" description="Helical" evidence="9">
    <location>
        <begin position="144"/>
        <end position="163"/>
    </location>
</feature>